<feature type="chain" id="PRO_5047036015" description="Secreted protein" evidence="2">
    <location>
        <begin position="33"/>
        <end position="125"/>
    </location>
</feature>
<reference evidence="3 4" key="1">
    <citation type="submission" date="2019-04" db="EMBL/GenBank/DDBJ databases">
        <title>Rhodococcus oryzae sp. nov., a novel actinomycete isolated from rhizosphere soil of rice (Oryza sativa L.).</title>
        <authorList>
            <person name="Li C."/>
        </authorList>
    </citation>
    <scope>NUCLEOTIDE SEQUENCE [LARGE SCALE GENOMIC DNA]</scope>
    <source>
        <strain evidence="3 4">NEAU-CX67</strain>
    </source>
</reference>
<evidence type="ECO:0008006" key="5">
    <source>
        <dbReference type="Google" id="ProtNLM"/>
    </source>
</evidence>
<sequence>MSTNRITAAIRTAAVAALIGLPALGLAGAAVAHPGPHPPAADPIVGSEGGGCSENRVGVDGDTGEQLSCRRGPDGAGAWSGTDGRIVGVHEFGSPCDPALDERSQTPEGREIMCTPTDHQWQYDA</sequence>
<feature type="signal peptide" evidence="2">
    <location>
        <begin position="1"/>
        <end position="32"/>
    </location>
</feature>
<proteinExistence type="predicted"/>
<comment type="caution">
    <text evidence="3">The sequence shown here is derived from an EMBL/GenBank/DDBJ whole genome shotgun (WGS) entry which is preliminary data.</text>
</comment>
<gene>
    <name evidence="3" type="ORF">FCG67_06265</name>
</gene>
<keyword evidence="2" id="KW-0732">Signal</keyword>
<accession>A0ABY2RLS2</accession>
<dbReference type="RefSeq" id="WP_136908197.1">
    <property type="nucleotide sequence ID" value="NZ_SUMD01000003.1"/>
</dbReference>
<evidence type="ECO:0000256" key="2">
    <source>
        <dbReference type="SAM" id="SignalP"/>
    </source>
</evidence>
<evidence type="ECO:0000313" key="4">
    <source>
        <dbReference type="Proteomes" id="UP000305109"/>
    </source>
</evidence>
<feature type="region of interest" description="Disordered" evidence="1">
    <location>
        <begin position="29"/>
        <end position="65"/>
    </location>
</feature>
<organism evidence="3 4">
    <name type="scientific">Rhodococcus oryzae</name>
    <dbReference type="NCBI Taxonomy" id="2571143"/>
    <lineage>
        <taxon>Bacteria</taxon>
        <taxon>Bacillati</taxon>
        <taxon>Actinomycetota</taxon>
        <taxon>Actinomycetes</taxon>
        <taxon>Mycobacteriales</taxon>
        <taxon>Nocardiaceae</taxon>
        <taxon>Rhodococcus</taxon>
    </lineage>
</organism>
<keyword evidence="4" id="KW-1185">Reference proteome</keyword>
<dbReference type="Proteomes" id="UP000305109">
    <property type="component" value="Unassembled WGS sequence"/>
</dbReference>
<dbReference type="EMBL" id="SUMD01000003">
    <property type="protein sequence ID" value="TJZ79245.1"/>
    <property type="molecule type" value="Genomic_DNA"/>
</dbReference>
<evidence type="ECO:0000313" key="3">
    <source>
        <dbReference type="EMBL" id="TJZ79245.1"/>
    </source>
</evidence>
<name>A0ABY2RLS2_9NOCA</name>
<protein>
    <recommendedName>
        <fullName evidence="5">Secreted protein</fullName>
    </recommendedName>
</protein>
<evidence type="ECO:0000256" key="1">
    <source>
        <dbReference type="SAM" id="MobiDB-lite"/>
    </source>
</evidence>